<dbReference type="AlphaFoldDB" id="A0A6N4XS70"/>
<dbReference type="RefSeq" id="WP_162072975.1">
    <property type="nucleotide sequence ID" value="NZ_CACVBY010000036.1"/>
</dbReference>
<accession>A0A6N4XS70</accession>
<keyword evidence="1" id="KW-0732">Signal</keyword>
<evidence type="ECO:0000313" key="2">
    <source>
        <dbReference type="EMBL" id="CAA7387706.1"/>
    </source>
</evidence>
<keyword evidence="3" id="KW-1185">Reference proteome</keyword>
<evidence type="ECO:0000313" key="3">
    <source>
        <dbReference type="Proteomes" id="UP000445309"/>
    </source>
</evidence>
<proteinExistence type="predicted"/>
<sequence length="170" mass="19792">MKSIFIILSLIMSSLFSTICGQGLTKTLINDKLNELFINKDNPFGDIPARTVEKYFSENSKLYYFEIVYNNQVIYREGIAKSIPQSRDSEIVANRFRFKYDTVYLDASLISDSDKSKLLESYKNKLIEIGQKKLISLKDFEIIKKDRQTSKYVILSPLESLFKFYSITFL</sequence>
<name>A0A6N4XS70_9FLAO</name>
<protein>
    <submittedName>
        <fullName evidence="2">Uncharacterized protein</fullName>
    </submittedName>
</protein>
<organism evidence="2 3">
    <name type="scientific">Chryseobacterium fistulae</name>
    <dbReference type="NCBI Taxonomy" id="2675058"/>
    <lineage>
        <taxon>Bacteria</taxon>
        <taxon>Pseudomonadati</taxon>
        <taxon>Bacteroidota</taxon>
        <taxon>Flavobacteriia</taxon>
        <taxon>Flavobacteriales</taxon>
        <taxon>Weeksellaceae</taxon>
        <taxon>Chryseobacterium group</taxon>
        <taxon>Chryseobacterium</taxon>
    </lineage>
</organism>
<reference evidence="2 3" key="1">
    <citation type="submission" date="2020-01" db="EMBL/GenBank/DDBJ databases">
        <authorList>
            <person name="Rodrigo-Torres L."/>
            <person name="Arahal R. D."/>
            <person name="Lucena T."/>
        </authorList>
    </citation>
    <scope>NUCLEOTIDE SEQUENCE [LARGE SCALE GENOMIC DNA]</scope>
    <source>
        <strain evidence="2 3">CECT 9393</strain>
    </source>
</reference>
<gene>
    <name evidence="2" type="ORF">CHRY9393_01784</name>
</gene>
<feature type="chain" id="PRO_5026783099" evidence="1">
    <location>
        <begin position="18"/>
        <end position="170"/>
    </location>
</feature>
<dbReference type="Proteomes" id="UP000445309">
    <property type="component" value="Unassembled WGS sequence"/>
</dbReference>
<dbReference type="EMBL" id="CACVBY010000036">
    <property type="protein sequence ID" value="CAA7387706.1"/>
    <property type="molecule type" value="Genomic_DNA"/>
</dbReference>
<evidence type="ECO:0000256" key="1">
    <source>
        <dbReference type="SAM" id="SignalP"/>
    </source>
</evidence>
<feature type="signal peptide" evidence="1">
    <location>
        <begin position="1"/>
        <end position="17"/>
    </location>
</feature>